<sequence>MQKLKGFTLIELMVTIAVLAIVASIAAPKFQDTMDKRSIQRTSTDLEKALVQARADAVLYRKEVTVYFGVNGIDDPAHRYWKPAEGVTLSFIEGTCTGTTWSQAVMGSPLTFIKFLPQGNVSGLPANLEIKITNASTQNYITLTNFGRVSSSKTSAFVGSC</sequence>
<gene>
    <name evidence="2" type="ORF">HNP34_001187</name>
</gene>
<protein>
    <submittedName>
        <fullName evidence="2">Prepilin-type N-terminal cleavage/methylation domain-containing protein</fullName>
    </submittedName>
</protein>
<evidence type="ECO:0000256" key="1">
    <source>
        <dbReference type="SAM" id="Phobius"/>
    </source>
</evidence>
<dbReference type="Gene3D" id="3.30.700.10">
    <property type="entry name" value="Glycoprotein, Type 4 Pilin"/>
    <property type="match status" value="1"/>
</dbReference>
<proteinExistence type="predicted"/>
<reference evidence="2 3" key="1">
    <citation type="submission" date="2020-08" db="EMBL/GenBank/DDBJ databases">
        <title>Functional genomics of gut bacteria from endangered species of beetles.</title>
        <authorList>
            <person name="Carlos-Shanley C."/>
        </authorList>
    </citation>
    <scope>NUCLEOTIDE SEQUENCE [LARGE SCALE GENOMIC DNA]</scope>
    <source>
        <strain evidence="2 3">S00127</strain>
    </source>
</reference>
<evidence type="ECO:0000313" key="3">
    <source>
        <dbReference type="Proteomes" id="UP000548425"/>
    </source>
</evidence>
<dbReference type="NCBIfam" id="TIGR02532">
    <property type="entry name" value="IV_pilin_GFxxxE"/>
    <property type="match status" value="1"/>
</dbReference>
<dbReference type="InterPro" id="IPR012902">
    <property type="entry name" value="N_methyl_site"/>
</dbReference>
<keyword evidence="1" id="KW-1133">Transmembrane helix</keyword>
<keyword evidence="1" id="KW-0812">Transmembrane</keyword>
<feature type="transmembrane region" description="Helical" evidence="1">
    <location>
        <begin position="6"/>
        <end position="27"/>
    </location>
</feature>
<dbReference type="PROSITE" id="PS00409">
    <property type="entry name" value="PROKAR_NTER_METHYL"/>
    <property type="match status" value="1"/>
</dbReference>
<organism evidence="2 3">
    <name type="scientific">Acinetobacter lwoffii</name>
    <dbReference type="NCBI Taxonomy" id="28090"/>
    <lineage>
        <taxon>Bacteria</taxon>
        <taxon>Pseudomonadati</taxon>
        <taxon>Pseudomonadota</taxon>
        <taxon>Gammaproteobacteria</taxon>
        <taxon>Moraxellales</taxon>
        <taxon>Moraxellaceae</taxon>
        <taxon>Acinetobacter</taxon>
    </lineage>
</organism>
<name>A0AAW3VDS5_ACILW</name>
<dbReference type="SUPFAM" id="SSF54523">
    <property type="entry name" value="Pili subunits"/>
    <property type="match status" value="1"/>
</dbReference>
<comment type="caution">
    <text evidence="2">The sequence shown here is derived from an EMBL/GenBank/DDBJ whole genome shotgun (WGS) entry which is preliminary data.</text>
</comment>
<dbReference type="RefSeq" id="WP_184412759.1">
    <property type="nucleotide sequence ID" value="NZ_JACHLA010000004.1"/>
</dbReference>
<dbReference type="AlphaFoldDB" id="A0AAW3VDS5"/>
<evidence type="ECO:0000313" key="2">
    <source>
        <dbReference type="EMBL" id="MBB6363066.1"/>
    </source>
</evidence>
<dbReference type="InterPro" id="IPR045584">
    <property type="entry name" value="Pilin-like"/>
</dbReference>
<dbReference type="Pfam" id="PF07963">
    <property type="entry name" value="N_methyl"/>
    <property type="match status" value="1"/>
</dbReference>
<dbReference type="EMBL" id="JACHLA010000004">
    <property type="protein sequence ID" value="MBB6363066.1"/>
    <property type="molecule type" value="Genomic_DNA"/>
</dbReference>
<keyword evidence="1" id="KW-0472">Membrane</keyword>
<dbReference type="Proteomes" id="UP000548425">
    <property type="component" value="Unassembled WGS sequence"/>
</dbReference>
<accession>A0AAW3VDS5</accession>